<dbReference type="Proteomes" id="UP000078540">
    <property type="component" value="Unassembled WGS sequence"/>
</dbReference>
<feature type="region of interest" description="Disordered" evidence="1">
    <location>
        <begin position="14"/>
        <end position="40"/>
    </location>
</feature>
<dbReference type="EMBL" id="KQ976428">
    <property type="protein sequence ID" value="KYM87799.1"/>
    <property type="molecule type" value="Genomic_DNA"/>
</dbReference>
<gene>
    <name evidence="2" type="ORF">ALC53_03234</name>
</gene>
<protein>
    <submittedName>
        <fullName evidence="2">Uncharacterized protein</fullName>
    </submittedName>
</protein>
<name>A0A195BNJ7_9HYME</name>
<accession>A0A195BNJ7</accession>
<evidence type="ECO:0000256" key="1">
    <source>
        <dbReference type="SAM" id="MobiDB-lite"/>
    </source>
</evidence>
<evidence type="ECO:0000313" key="2">
    <source>
        <dbReference type="EMBL" id="KYM87799.1"/>
    </source>
</evidence>
<keyword evidence="3" id="KW-1185">Reference proteome</keyword>
<proteinExistence type="predicted"/>
<sequence length="133" mass="14343">MDGGCGQQPLFLGSSSGWGGISSPQQSTVQTASTPSEHYGGPLSLSICISDSGHEILRPKPRRGLSGLSGETSGTRRIHYLCMHRIVHKLLLTLMIMTGKKGRGAPLTPEFRPVNTDNMSSVCLELFLLRFVC</sequence>
<evidence type="ECO:0000313" key="3">
    <source>
        <dbReference type="Proteomes" id="UP000078540"/>
    </source>
</evidence>
<dbReference type="AlphaFoldDB" id="A0A195BNJ7"/>
<organism evidence="2 3">
    <name type="scientific">Atta colombica</name>
    <dbReference type="NCBI Taxonomy" id="520822"/>
    <lineage>
        <taxon>Eukaryota</taxon>
        <taxon>Metazoa</taxon>
        <taxon>Ecdysozoa</taxon>
        <taxon>Arthropoda</taxon>
        <taxon>Hexapoda</taxon>
        <taxon>Insecta</taxon>
        <taxon>Pterygota</taxon>
        <taxon>Neoptera</taxon>
        <taxon>Endopterygota</taxon>
        <taxon>Hymenoptera</taxon>
        <taxon>Apocrita</taxon>
        <taxon>Aculeata</taxon>
        <taxon>Formicoidea</taxon>
        <taxon>Formicidae</taxon>
        <taxon>Myrmicinae</taxon>
        <taxon>Atta</taxon>
    </lineage>
</organism>
<reference evidence="2 3" key="1">
    <citation type="submission" date="2015-09" db="EMBL/GenBank/DDBJ databases">
        <title>Atta colombica WGS genome.</title>
        <authorList>
            <person name="Nygaard S."/>
            <person name="Hu H."/>
            <person name="Boomsma J."/>
            <person name="Zhang G."/>
        </authorList>
    </citation>
    <scope>NUCLEOTIDE SEQUENCE [LARGE SCALE GENOMIC DNA]</scope>
    <source>
        <strain evidence="2">Treedump-2</strain>
        <tissue evidence="2">Whole body</tissue>
    </source>
</reference>
<feature type="compositionally biased region" description="Polar residues" evidence="1">
    <location>
        <begin position="24"/>
        <end position="36"/>
    </location>
</feature>